<feature type="compositionally biased region" description="Low complexity" evidence="1">
    <location>
        <begin position="106"/>
        <end position="122"/>
    </location>
</feature>
<dbReference type="EMBL" id="JARGDH010000001">
    <property type="protein sequence ID" value="KAL0279264.1"/>
    <property type="molecule type" value="Genomic_DNA"/>
</dbReference>
<name>A0AAW2IAR7_9NEOP</name>
<dbReference type="InterPro" id="IPR043407">
    <property type="entry name" value="Nkap_D1"/>
</dbReference>
<gene>
    <name evidence="2" type="ORF">PYX00_000866</name>
</gene>
<proteinExistence type="predicted"/>
<protein>
    <submittedName>
        <fullName evidence="2">Uncharacterized protein</fullName>
    </submittedName>
</protein>
<feature type="compositionally biased region" description="Low complexity" evidence="1">
    <location>
        <begin position="170"/>
        <end position="202"/>
    </location>
</feature>
<feature type="compositionally biased region" description="Basic and acidic residues" evidence="1">
    <location>
        <begin position="74"/>
        <end position="100"/>
    </location>
</feature>
<feature type="compositionally biased region" description="Basic and acidic residues" evidence="1">
    <location>
        <begin position="249"/>
        <end position="273"/>
    </location>
</feature>
<dbReference type="PANTHER" id="PTHR46940">
    <property type="entry name" value="NKAP DOMAIN-CONTAINING 1"/>
    <property type="match status" value="1"/>
</dbReference>
<evidence type="ECO:0000313" key="2">
    <source>
        <dbReference type="EMBL" id="KAL0279264.1"/>
    </source>
</evidence>
<feature type="region of interest" description="Disordered" evidence="1">
    <location>
        <begin position="1"/>
        <end position="347"/>
    </location>
</feature>
<comment type="caution">
    <text evidence="2">The sequence shown here is derived from an EMBL/GenBank/DDBJ whole genome shotgun (WGS) entry which is preliminary data.</text>
</comment>
<dbReference type="PANTHER" id="PTHR46940:SF1">
    <property type="entry name" value="NKAP DOMAIN CONTAINING 1"/>
    <property type="match status" value="1"/>
</dbReference>
<feature type="compositionally biased region" description="Low complexity" evidence="1">
    <location>
        <begin position="140"/>
        <end position="153"/>
    </location>
</feature>
<dbReference type="Pfam" id="PF15692">
    <property type="entry name" value="NKAP"/>
    <property type="match status" value="1"/>
</dbReference>
<dbReference type="AlphaFoldDB" id="A0AAW2IAR7"/>
<feature type="compositionally biased region" description="Basic residues" evidence="1">
    <location>
        <begin position="203"/>
        <end position="214"/>
    </location>
</feature>
<reference evidence="2" key="1">
    <citation type="journal article" date="2024" name="Gigascience">
        <title>Chromosome-level genome of the poultry shaft louse Menopon gallinae provides insight into the host-switching and adaptive evolution of parasitic lice.</title>
        <authorList>
            <person name="Xu Y."/>
            <person name="Ma L."/>
            <person name="Liu S."/>
            <person name="Liang Y."/>
            <person name="Liu Q."/>
            <person name="He Z."/>
            <person name="Tian L."/>
            <person name="Duan Y."/>
            <person name="Cai W."/>
            <person name="Li H."/>
            <person name="Song F."/>
        </authorList>
    </citation>
    <scope>NUCLEOTIDE SEQUENCE</scope>
    <source>
        <strain evidence="2">Cailab_2023a</strain>
    </source>
</reference>
<sequence>MDKRRDSRSREIRRDAVQSSSSVADKSSRLRMDAYSGRGGRQKPASPPRRKEIDNVMKKARREGTAQSQYWTKKLLEVEEKDPNRWRHSGYKELYGEKSSSRSKSRSPVGKRSLPSKPRTGPRSPPLPSSSRPRGKSRSRSFSPARNSSSKSRPIGRGRPHTPPTKPVSSKRSGSRPRSPGSGSGSESLSSCSDESCSVCSPKHGRRRAARSRSRSFSVPRSRPTVGNNSKPGSAKSSGKSSSLGRKLPSKDRPRVEGARGVRERSSPPRDPRGPPPSPPRSKPRKDPANDKTGNSKRKMLAAVKIEGQPKKKRVIRPGSPADSESDESSSSSDASGTGAPKLTLSERFGKMAQWSVDRRDIDSVKNMRITKDSNSADFKVVIEGPDEEDIYRAGAPEFGDRRFGAGYFPESMHAAPIGMSAWDDVRVRYKYYKGRGYLRDLSLDDYMKWEEWWYKYQEWLEAERYYEHWANIRARHHKRRRHEQR</sequence>
<accession>A0AAW2IAR7</accession>
<feature type="compositionally biased region" description="Basic and acidic residues" evidence="1">
    <location>
        <begin position="1"/>
        <end position="16"/>
    </location>
</feature>
<feature type="compositionally biased region" description="Low complexity" evidence="1">
    <location>
        <begin position="318"/>
        <end position="341"/>
    </location>
</feature>
<organism evidence="2">
    <name type="scientific">Menopon gallinae</name>
    <name type="common">poultry shaft louse</name>
    <dbReference type="NCBI Taxonomy" id="328185"/>
    <lineage>
        <taxon>Eukaryota</taxon>
        <taxon>Metazoa</taxon>
        <taxon>Ecdysozoa</taxon>
        <taxon>Arthropoda</taxon>
        <taxon>Hexapoda</taxon>
        <taxon>Insecta</taxon>
        <taxon>Pterygota</taxon>
        <taxon>Neoptera</taxon>
        <taxon>Paraneoptera</taxon>
        <taxon>Psocodea</taxon>
        <taxon>Troctomorpha</taxon>
        <taxon>Phthiraptera</taxon>
        <taxon>Amblycera</taxon>
        <taxon>Menoponidae</taxon>
        <taxon>Menopon</taxon>
    </lineage>
</organism>
<evidence type="ECO:0000256" key="1">
    <source>
        <dbReference type="SAM" id="MobiDB-lite"/>
    </source>
</evidence>
<feature type="compositionally biased region" description="Low complexity" evidence="1">
    <location>
        <begin position="215"/>
        <end position="247"/>
    </location>
</feature>